<dbReference type="SUPFAM" id="SSF53623">
    <property type="entry name" value="MurD-like peptide ligases, catalytic domain"/>
    <property type="match status" value="1"/>
</dbReference>
<comment type="function">
    <text evidence="7 8">Cell wall formation. Catalyzes the addition of glutamate to the nucleotide precursor UDP-N-acetylmuramoyl-L-alanine (UMA).</text>
</comment>
<dbReference type="SUPFAM" id="SSF51984">
    <property type="entry name" value="MurCD N-terminal domain"/>
    <property type="match status" value="1"/>
</dbReference>
<organism evidence="11 12">
    <name type="scientific">Parabacteroides absconsus</name>
    <dbReference type="NCBI Taxonomy" id="2951805"/>
    <lineage>
        <taxon>Bacteria</taxon>
        <taxon>Pseudomonadati</taxon>
        <taxon>Bacteroidota</taxon>
        <taxon>Bacteroidia</taxon>
        <taxon>Bacteroidales</taxon>
        <taxon>Tannerellaceae</taxon>
        <taxon>Parabacteroides</taxon>
    </lineage>
</organism>
<evidence type="ECO:0000256" key="3">
    <source>
        <dbReference type="ARBA" id="ARBA00022490"/>
    </source>
</evidence>
<evidence type="ECO:0000256" key="8">
    <source>
        <dbReference type="RuleBase" id="RU003664"/>
    </source>
</evidence>
<dbReference type="Proteomes" id="UP001320603">
    <property type="component" value="Chromosome"/>
</dbReference>
<dbReference type="InterPro" id="IPR036615">
    <property type="entry name" value="Mur_ligase_C_dom_sf"/>
</dbReference>
<dbReference type="Gene3D" id="3.40.1190.10">
    <property type="entry name" value="Mur-like, catalytic domain"/>
    <property type="match status" value="1"/>
</dbReference>
<dbReference type="HAMAP" id="MF_00639">
    <property type="entry name" value="MurD"/>
    <property type="match status" value="1"/>
</dbReference>
<keyword evidence="3 7" id="KW-0963">Cytoplasm</keyword>
<keyword evidence="6 7" id="KW-0067">ATP-binding</keyword>
<dbReference type="Gene3D" id="3.40.50.720">
    <property type="entry name" value="NAD(P)-binding Rossmann-like Domain"/>
    <property type="match status" value="1"/>
</dbReference>
<feature type="binding site" evidence="7">
    <location>
        <begin position="110"/>
        <end position="116"/>
    </location>
    <ligand>
        <name>ATP</name>
        <dbReference type="ChEBI" id="CHEBI:30616"/>
    </ligand>
</feature>
<evidence type="ECO:0000256" key="7">
    <source>
        <dbReference type="HAMAP-Rule" id="MF_00639"/>
    </source>
</evidence>
<evidence type="ECO:0000256" key="1">
    <source>
        <dbReference type="ARBA" id="ARBA00004496"/>
    </source>
</evidence>
<evidence type="ECO:0000256" key="6">
    <source>
        <dbReference type="ARBA" id="ARBA00022840"/>
    </source>
</evidence>
<dbReference type="Pfam" id="PF02875">
    <property type="entry name" value="Mur_ligase_C"/>
    <property type="match status" value="1"/>
</dbReference>
<dbReference type="RefSeq" id="WP_251967607.1">
    <property type="nucleotide sequence ID" value="NZ_CP146284.1"/>
</dbReference>
<dbReference type="InterPro" id="IPR013221">
    <property type="entry name" value="Mur_ligase_cen"/>
</dbReference>
<keyword evidence="12" id="KW-1185">Reference proteome</keyword>
<dbReference type="InterPro" id="IPR005762">
    <property type="entry name" value="MurD"/>
</dbReference>
<dbReference type="Pfam" id="PF21377">
    <property type="entry name" value="MurD_N"/>
    <property type="match status" value="1"/>
</dbReference>
<accession>A0ABZ2IMK5</accession>
<keyword evidence="7 8" id="KW-0961">Cell wall biogenesis/degradation</keyword>
<name>A0ABZ2IMK5_9BACT</name>
<dbReference type="Pfam" id="PF08245">
    <property type="entry name" value="Mur_ligase_M"/>
    <property type="match status" value="1"/>
</dbReference>
<protein>
    <recommendedName>
        <fullName evidence="7 8">UDP-N-acetylmuramoylalanine--D-glutamate ligase</fullName>
        <ecNumber evidence="7 8">6.3.2.9</ecNumber>
    </recommendedName>
    <alternativeName>
        <fullName evidence="7">D-glutamic acid-adding enzyme</fullName>
    </alternativeName>
    <alternativeName>
        <fullName evidence="7">UDP-N-acetylmuramoyl-L-alanyl-D-glutamate synthetase</fullName>
    </alternativeName>
</protein>
<evidence type="ECO:0000313" key="11">
    <source>
        <dbReference type="EMBL" id="WWV65394.1"/>
    </source>
</evidence>
<keyword evidence="7 8" id="KW-0132">Cell division</keyword>
<evidence type="ECO:0000259" key="9">
    <source>
        <dbReference type="Pfam" id="PF02875"/>
    </source>
</evidence>
<proteinExistence type="inferred from homology"/>
<evidence type="ECO:0000313" key="12">
    <source>
        <dbReference type="Proteomes" id="UP001320603"/>
    </source>
</evidence>
<keyword evidence="7 8" id="KW-0573">Peptidoglycan synthesis</keyword>
<dbReference type="NCBIfam" id="TIGR01087">
    <property type="entry name" value="murD"/>
    <property type="match status" value="1"/>
</dbReference>
<comment type="catalytic activity">
    <reaction evidence="7 8">
        <text>UDP-N-acetyl-alpha-D-muramoyl-L-alanine + D-glutamate + ATP = UDP-N-acetyl-alpha-D-muramoyl-L-alanyl-D-glutamate + ADP + phosphate + H(+)</text>
        <dbReference type="Rhea" id="RHEA:16429"/>
        <dbReference type="ChEBI" id="CHEBI:15378"/>
        <dbReference type="ChEBI" id="CHEBI:29986"/>
        <dbReference type="ChEBI" id="CHEBI:30616"/>
        <dbReference type="ChEBI" id="CHEBI:43474"/>
        <dbReference type="ChEBI" id="CHEBI:83898"/>
        <dbReference type="ChEBI" id="CHEBI:83900"/>
        <dbReference type="ChEBI" id="CHEBI:456216"/>
        <dbReference type="EC" id="6.3.2.9"/>
    </reaction>
</comment>
<evidence type="ECO:0000256" key="5">
    <source>
        <dbReference type="ARBA" id="ARBA00022741"/>
    </source>
</evidence>
<keyword evidence="7 8" id="KW-0133">Cell shape</keyword>
<comment type="pathway">
    <text evidence="2 7 8">Cell wall biogenesis; peptidoglycan biosynthesis.</text>
</comment>
<feature type="domain" description="Mur ligase central" evidence="10">
    <location>
        <begin position="108"/>
        <end position="287"/>
    </location>
</feature>
<dbReference type="Gene3D" id="3.90.190.20">
    <property type="entry name" value="Mur ligase, C-terminal domain"/>
    <property type="match status" value="1"/>
</dbReference>
<evidence type="ECO:0000259" key="10">
    <source>
        <dbReference type="Pfam" id="PF08245"/>
    </source>
</evidence>
<keyword evidence="4 7" id="KW-0436">Ligase</keyword>
<dbReference type="GO" id="GO:0008764">
    <property type="term" value="F:UDP-N-acetylmuramoylalanine-D-glutamate ligase activity"/>
    <property type="evidence" value="ECO:0007669"/>
    <property type="project" value="UniProtKB-EC"/>
</dbReference>
<keyword evidence="7 8" id="KW-0131">Cell cycle</keyword>
<evidence type="ECO:0000256" key="4">
    <source>
        <dbReference type="ARBA" id="ARBA00022598"/>
    </source>
</evidence>
<sequence>MSKRIVVLGAGESGAGAAVLAKKEGFDVFVSDLSGIKPKYKELLDAHAICWEEGHHTESDILNADEVIKSPGIPDKAPIIQKLKAQETPIISEIEFAGRYTDAKMICITGSNGKTTTTLLTHHLLTEAGVDAGLAGNVGNSLALQVAENPHPVYVIELSSFQLDNMYNFKADIAILLNITPDHLDRYNYEMQNYVNAKFRIIQNQTEKDAFIFWNDDPIIAREIKKHNPKATLYPFAETHEEGTKGYVENNQIIVESENGTFTMEQDLLALTGKHNLYNSLAATIAAKIMDIHDDKIRASLKNFAGVEHRLEKVARVRGVDYINDSKATNVNSCWYALQSMKTPVVLILGGTDKGNDYTEIEALVKEKVRALIFLGVDNRKLHTFFDGKINQIEDAGSMEEAVNKAYRLAQKGDTVLLSPCCASFDLFTCYEDRGDQFKACVRNL</sequence>
<dbReference type="PANTHER" id="PTHR43692:SF1">
    <property type="entry name" value="UDP-N-ACETYLMURAMOYLALANINE--D-GLUTAMATE LIGASE"/>
    <property type="match status" value="1"/>
</dbReference>
<dbReference type="EMBL" id="CP146284">
    <property type="protein sequence ID" value="WWV65394.1"/>
    <property type="molecule type" value="Genomic_DNA"/>
</dbReference>
<dbReference type="InterPro" id="IPR004101">
    <property type="entry name" value="Mur_ligase_C"/>
</dbReference>
<dbReference type="SUPFAM" id="SSF53244">
    <property type="entry name" value="MurD-like peptide ligases, peptide-binding domain"/>
    <property type="match status" value="1"/>
</dbReference>
<comment type="subcellular location">
    <subcellularLocation>
        <location evidence="1 7 8">Cytoplasm</location>
    </subcellularLocation>
</comment>
<keyword evidence="5 7" id="KW-0547">Nucleotide-binding</keyword>
<dbReference type="PANTHER" id="PTHR43692">
    <property type="entry name" value="UDP-N-ACETYLMURAMOYLALANINE--D-GLUTAMATE LIGASE"/>
    <property type="match status" value="1"/>
</dbReference>
<reference evidence="11 12" key="1">
    <citation type="submission" date="2024-02" db="EMBL/GenBank/DDBJ databases">
        <title>Whole genome sequencing of Parabacteroides sp. AD58.</title>
        <authorList>
            <person name="Chaplin A.V."/>
            <person name="Pikina A.P."/>
            <person name="Sokolova S.R."/>
            <person name="Korostin D.O."/>
            <person name="Efimov B.A."/>
        </authorList>
    </citation>
    <scope>NUCLEOTIDE SEQUENCE [LARGE SCALE GENOMIC DNA]</scope>
    <source>
        <strain evidence="11 12">AD58</strain>
    </source>
</reference>
<dbReference type="EC" id="6.3.2.9" evidence="7 8"/>
<feature type="domain" description="Mur ligase C-terminal" evidence="9">
    <location>
        <begin position="309"/>
        <end position="421"/>
    </location>
</feature>
<evidence type="ECO:0000256" key="2">
    <source>
        <dbReference type="ARBA" id="ARBA00004752"/>
    </source>
</evidence>
<gene>
    <name evidence="7 11" type="primary">murD</name>
    <name evidence="11" type="ORF">NEE14_010260</name>
</gene>
<dbReference type="InterPro" id="IPR036565">
    <property type="entry name" value="Mur-like_cat_sf"/>
</dbReference>
<comment type="similarity">
    <text evidence="7">Belongs to the MurCDEF family.</text>
</comment>